<comment type="similarity">
    <text evidence="8">Belongs to the Clp1 family. Clp1 subfamily.</text>
</comment>
<evidence type="ECO:0000256" key="2">
    <source>
        <dbReference type="ARBA" id="ARBA00018706"/>
    </source>
</evidence>
<dbReference type="Gene3D" id="2.40.30.330">
    <property type="entry name" value="Pre-mRNA cleavage complex subunit Clp1, C-terminal domain"/>
    <property type="match status" value="1"/>
</dbReference>
<evidence type="ECO:0000313" key="12">
    <source>
        <dbReference type="Proteomes" id="UP001063166"/>
    </source>
</evidence>
<evidence type="ECO:0000256" key="7">
    <source>
        <dbReference type="ARBA" id="ARBA00023242"/>
    </source>
</evidence>
<keyword evidence="4 8" id="KW-0507">mRNA processing</keyword>
<feature type="binding site" evidence="8">
    <location>
        <begin position="136"/>
        <end position="141"/>
    </location>
    <ligand>
        <name>ATP</name>
        <dbReference type="ChEBI" id="CHEBI:30616"/>
    </ligand>
</feature>
<evidence type="ECO:0000259" key="10">
    <source>
        <dbReference type="SMART" id="SM01155"/>
    </source>
</evidence>
<dbReference type="Pfam" id="PF16575">
    <property type="entry name" value="CLP1_P"/>
    <property type="match status" value="1"/>
</dbReference>
<dbReference type="Pfam" id="PF16573">
    <property type="entry name" value="CLP1_N"/>
    <property type="match status" value="1"/>
</dbReference>
<evidence type="ECO:0000256" key="6">
    <source>
        <dbReference type="ARBA" id="ARBA00022840"/>
    </source>
</evidence>
<dbReference type="EMBL" id="BRPK01000002">
    <property type="protein sequence ID" value="GLB34692.1"/>
    <property type="molecule type" value="Genomic_DNA"/>
</dbReference>
<dbReference type="InterPro" id="IPR032324">
    <property type="entry name" value="Clp1_N"/>
</dbReference>
<organism evidence="11 12">
    <name type="scientific">Lyophyllum shimeji</name>
    <name type="common">Hon-shimeji</name>
    <name type="synonym">Tricholoma shimeji</name>
    <dbReference type="NCBI Taxonomy" id="47721"/>
    <lineage>
        <taxon>Eukaryota</taxon>
        <taxon>Fungi</taxon>
        <taxon>Dikarya</taxon>
        <taxon>Basidiomycota</taxon>
        <taxon>Agaricomycotina</taxon>
        <taxon>Agaricomycetes</taxon>
        <taxon>Agaricomycetidae</taxon>
        <taxon>Agaricales</taxon>
        <taxon>Tricholomatineae</taxon>
        <taxon>Lyophyllaceae</taxon>
        <taxon>Lyophyllum</taxon>
    </lineage>
</organism>
<dbReference type="InterPro" id="IPR010655">
    <property type="entry name" value="Clp1_C"/>
</dbReference>
<dbReference type="Pfam" id="PF08213">
    <property type="entry name" value="COX24_C"/>
    <property type="match status" value="1"/>
</dbReference>
<accession>A0A9P3UIU9</accession>
<comment type="subcellular location">
    <subcellularLocation>
        <location evidence="1 8">Nucleus</location>
    </subcellularLocation>
</comment>
<dbReference type="InterPro" id="IPR038238">
    <property type="entry name" value="Clp1_C_sf"/>
</dbReference>
<dbReference type="AlphaFoldDB" id="A0A9P3UIU9"/>
<dbReference type="InterPro" id="IPR013177">
    <property type="entry name" value="Ribosomal_mS38_C"/>
</dbReference>
<feature type="domain" description="Ribosomal protein mS38 C-terminal" evidence="10">
    <location>
        <begin position="798"/>
        <end position="831"/>
    </location>
</feature>
<dbReference type="PANTHER" id="PTHR12755">
    <property type="entry name" value="CLEAVAGE/POLYADENYLATION FACTOR IA SUBUNIT CLP1P"/>
    <property type="match status" value="1"/>
</dbReference>
<keyword evidence="5 8" id="KW-0547">Nucleotide-binding</keyword>
<dbReference type="Proteomes" id="UP001063166">
    <property type="component" value="Unassembled WGS sequence"/>
</dbReference>
<feature type="binding site" evidence="8">
    <location>
        <position position="61"/>
    </location>
    <ligand>
        <name>ATP</name>
        <dbReference type="ChEBI" id="CHEBI:30616"/>
    </ligand>
</feature>
<dbReference type="InterPro" id="IPR032319">
    <property type="entry name" value="CLP1_P"/>
</dbReference>
<sequence>MTSEEKSVAATKEWHLEPETEYRFELDPGTSLAIKLVRGHAEVFGAELAEGKHYLFGSECKAAIFTWQGCTIEVTGQPSTEYVSDETPMAAYANLHIAFEQMRVRALRTLHGSPAHDDDPSASAEPPRVLVLGPEHSGKTTLCKTLVNYAVRAGQGWSPLLVNVDPSEGGWAASGAVSAAPVYAPIPTSSPSNPLGSAATSAPTALASNALLPLVYWYGHAETKRNPLLMDRLIRNLGDNVDAKYDFDVEGKVSGLIVDTPSSLGAGTGPSDHRHKLIKACVDAFKINVILVVGHEKLNVEMQRTYGTELTVVKVPKSGGVVELDHSYRERVHNYQLHTYMYGQIIPPPPGISSATLGGEALTELALAPSSTVIDFDDLSIFRIGAETMAPSSALPIGAARVVSEMQPVRIDPAQPGSGLLNAVLGLLAPPNPDESERYDEEILDLPVTGFLIITSSSLITNLWQASTTIPGALLHVYWDIIYTYCSAFTTYGLATFADNSIILYKARMNELPYNRKRAKDGTPFSNQGCHATRAADLKSQSSRSSLTAAGDGISERTEKGGCAFLREPTQRPLLQFRQTPKVDVRNGAAKANPAKVESNAESHADGAQSPAKGSTGANAIVNANADHSSSPSPPSSSTSTPPDPSNGKPSDGSTASDFLSGPAGAASFLHRPQHPVVKAKDFKLHQFFSLHRPLLLLAHPASILEPAPNVSFESATEARMAEADATSSPWLLDEFPEATADADAAAARQLTRALTMSHAGAAMAWENTLRRLGLDLDKDAERVGLRQQMDKEWQEVMMDSVKRKRRKKMKKHKLKKRRKATRATRLKIGR</sequence>
<evidence type="ECO:0000313" key="11">
    <source>
        <dbReference type="EMBL" id="GLB34692.1"/>
    </source>
</evidence>
<dbReference type="InterPro" id="IPR028606">
    <property type="entry name" value="Clp1"/>
</dbReference>
<reference evidence="11" key="1">
    <citation type="submission" date="2022-07" db="EMBL/GenBank/DDBJ databases">
        <title>The genome of Lyophyllum shimeji provides insight into the initial evolution of ectomycorrhizal fungal genome.</title>
        <authorList>
            <person name="Kobayashi Y."/>
            <person name="Shibata T."/>
            <person name="Hirakawa H."/>
            <person name="Shigenobu S."/>
            <person name="Nishiyama T."/>
            <person name="Yamada A."/>
            <person name="Hasebe M."/>
            <person name="Kawaguchi M."/>
        </authorList>
    </citation>
    <scope>NUCLEOTIDE SEQUENCE</scope>
    <source>
        <strain evidence="11">AT787</strain>
    </source>
</reference>
<dbReference type="GO" id="GO:0005849">
    <property type="term" value="C:mRNA cleavage factor complex"/>
    <property type="evidence" value="ECO:0007669"/>
    <property type="project" value="UniProtKB-UniRule"/>
</dbReference>
<dbReference type="GO" id="GO:0005524">
    <property type="term" value="F:ATP binding"/>
    <property type="evidence" value="ECO:0007669"/>
    <property type="project" value="UniProtKB-UniRule"/>
</dbReference>
<evidence type="ECO:0000256" key="9">
    <source>
        <dbReference type="SAM" id="MobiDB-lite"/>
    </source>
</evidence>
<dbReference type="HAMAP" id="MF_03035">
    <property type="entry name" value="Clp1"/>
    <property type="match status" value="1"/>
</dbReference>
<dbReference type="FunFam" id="2.60.120.1030:FF:000001">
    <property type="entry name" value="Protein CLP1 homolog 5"/>
    <property type="match status" value="1"/>
</dbReference>
<protein>
    <recommendedName>
        <fullName evidence="3">Polynucleotide 5'-hydroxyl-kinase GRC3</fullName>
    </recommendedName>
    <alternativeName>
        <fullName evidence="2">Polynucleotide 5'-hydroxyl-kinase grc3</fullName>
    </alternativeName>
</protein>
<evidence type="ECO:0000256" key="1">
    <source>
        <dbReference type="ARBA" id="ARBA00004123"/>
    </source>
</evidence>
<comment type="caution">
    <text evidence="11">The sequence shown here is derived from an EMBL/GenBank/DDBJ whole genome shotgun (WGS) entry which is preliminary data.</text>
</comment>
<dbReference type="SUPFAM" id="SSF52540">
    <property type="entry name" value="P-loop containing nucleoside triphosphate hydrolases"/>
    <property type="match status" value="1"/>
</dbReference>
<dbReference type="Gene3D" id="2.60.120.1030">
    <property type="entry name" value="Clp1, DNA binding domain"/>
    <property type="match status" value="1"/>
</dbReference>
<feature type="binding site" evidence="8">
    <location>
        <position position="21"/>
    </location>
    <ligand>
        <name>ATP</name>
        <dbReference type="ChEBI" id="CHEBI:30616"/>
    </ligand>
</feature>
<comment type="function">
    <text evidence="8">Required for endonucleolytic cleavage during polyadenylation-dependent pre-mRNA 3'-end formation.</text>
</comment>
<dbReference type="PANTHER" id="PTHR12755:SF6">
    <property type="entry name" value="POLYRIBONUCLEOTIDE 5'-HYDROXYL-KINASE CLP1"/>
    <property type="match status" value="1"/>
</dbReference>
<dbReference type="InterPro" id="IPR045116">
    <property type="entry name" value="Clp1/Grc3"/>
</dbReference>
<evidence type="ECO:0000256" key="5">
    <source>
        <dbReference type="ARBA" id="ARBA00022741"/>
    </source>
</evidence>
<proteinExistence type="inferred from homology"/>
<feature type="compositionally biased region" description="Polar residues" evidence="9">
    <location>
        <begin position="648"/>
        <end position="658"/>
    </location>
</feature>
<feature type="region of interest" description="Disordered" evidence="9">
    <location>
        <begin position="519"/>
        <end position="668"/>
    </location>
</feature>
<keyword evidence="7 8" id="KW-0539">Nucleus</keyword>
<feature type="compositionally biased region" description="Polar residues" evidence="9">
    <location>
        <begin position="539"/>
        <end position="548"/>
    </location>
</feature>
<dbReference type="GO" id="GO:0031124">
    <property type="term" value="P:mRNA 3'-end processing"/>
    <property type="evidence" value="ECO:0007669"/>
    <property type="project" value="UniProtKB-UniRule"/>
</dbReference>
<dbReference type="GO" id="GO:0006388">
    <property type="term" value="P:tRNA splicing, via endonucleolytic cleavage and ligation"/>
    <property type="evidence" value="ECO:0007669"/>
    <property type="project" value="TreeGrafter"/>
</dbReference>
<comment type="subunit">
    <text evidence="8">Component of a pre-mRNA cleavage factor complex. Interacts directly with PCF11.</text>
</comment>
<feature type="region of interest" description="Disordered" evidence="9">
    <location>
        <begin position="803"/>
        <end position="831"/>
    </location>
</feature>
<name>A0A9P3UIU9_LYOSH</name>
<dbReference type="OrthoDB" id="258143at2759"/>
<dbReference type="SMART" id="SM01155">
    <property type="entry name" value="DUF1713"/>
    <property type="match status" value="1"/>
</dbReference>
<dbReference type="GO" id="GO:0051731">
    <property type="term" value="F:polynucleotide 5'-hydroxyl-kinase activity"/>
    <property type="evidence" value="ECO:0007669"/>
    <property type="project" value="InterPro"/>
</dbReference>
<dbReference type="InterPro" id="IPR038239">
    <property type="entry name" value="Clp1_N_sf"/>
</dbReference>
<dbReference type="Gene3D" id="3.40.50.300">
    <property type="entry name" value="P-loop containing nucleotide triphosphate hydrolases"/>
    <property type="match status" value="1"/>
</dbReference>
<dbReference type="InterPro" id="IPR027417">
    <property type="entry name" value="P-loop_NTPase"/>
</dbReference>
<evidence type="ECO:0000256" key="3">
    <source>
        <dbReference type="ARBA" id="ARBA00019824"/>
    </source>
</evidence>
<evidence type="ECO:0000256" key="8">
    <source>
        <dbReference type="HAMAP-Rule" id="MF_03035"/>
    </source>
</evidence>
<evidence type="ECO:0000256" key="4">
    <source>
        <dbReference type="ARBA" id="ARBA00022664"/>
    </source>
</evidence>
<gene>
    <name evidence="8 11" type="primary">CLP1</name>
    <name evidence="11" type="ORF">LshimejAT787_0202570</name>
</gene>
<dbReference type="Pfam" id="PF06807">
    <property type="entry name" value="Clp1"/>
    <property type="match status" value="1"/>
</dbReference>
<keyword evidence="12" id="KW-1185">Reference proteome</keyword>
<keyword evidence="6 8" id="KW-0067">ATP-binding</keyword>